<feature type="region of interest" description="Disordered" evidence="5">
    <location>
        <begin position="80"/>
        <end position="130"/>
    </location>
</feature>
<dbReference type="Proteomes" id="UP001497623">
    <property type="component" value="Unassembled WGS sequence"/>
</dbReference>
<dbReference type="GO" id="GO:0005634">
    <property type="term" value="C:nucleus"/>
    <property type="evidence" value="ECO:0007669"/>
    <property type="project" value="UniProtKB-SubCell"/>
</dbReference>
<feature type="region of interest" description="Disordered" evidence="5">
    <location>
        <begin position="1"/>
        <end position="24"/>
    </location>
</feature>
<evidence type="ECO:0000256" key="2">
    <source>
        <dbReference type="ARBA" id="ARBA00023015"/>
    </source>
</evidence>
<feature type="domain" description="Zinc-finger" evidence="6">
    <location>
        <begin position="16"/>
        <end position="72"/>
    </location>
</feature>
<dbReference type="SUPFAM" id="SSF57903">
    <property type="entry name" value="FYVE/PHD zinc finger"/>
    <property type="match status" value="1"/>
</dbReference>
<comment type="caution">
    <text evidence="7">The sequence shown here is derived from an EMBL/GenBank/DDBJ whole genome shotgun (WGS) entry which is preliminary data.</text>
</comment>
<gene>
    <name evidence="7" type="ORF">MNOR_LOCUS20720</name>
</gene>
<dbReference type="EMBL" id="CAXKWB010016192">
    <property type="protein sequence ID" value="CAL4115700.1"/>
    <property type="molecule type" value="Genomic_DNA"/>
</dbReference>
<reference evidence="7 8" key="1">
    <citation type="submission" date="2024-05" db="EMBL/GenBank/DDBJ databases">
        <authorList>
            <person name="Wallberg A."/>
        </authorList>
    </citation>
    <scope>NUCLEOTIDE SEQUENCE [LARGE SCALE GENOMIC DNA]</scope>
</reference>
<evidence type="ECO:0000313" key="8">
    <source>
        <dbReference type="Proteomes" id="UP001497623"/>
    </source>
</evidence>
<evidence type="ECO:0000256" key="5">
    <source>
        <dbReference type="SAM" id="MobiDB-lite"/>
    </source>
</evidence>
<dbReference type="InterPro" id="IPR011011">
    <property type="entry name" value="Znf_FYVE_PHD"/>
</dbReference>
<accession>A0AAV2R4P6</accession>
<protein>
    <recommendedName>
        <fullName evidence="6">Zinc-finger domain-containing protein</fullName>
    </recommendedName>
</protein>
<comment type="subcellular location">
    <subcellularLocation>
        <location evidence="1">Nucleus</location>
    </subcellularLocation>
</comment>
<organism evidence="7 8">
    <name type="scientific">Meganyctiphanes norvegica</name>
    <name type="common">Northern krill</name>
    <name type="synonym">Thysanopoda norvegica</name>
    <dbReference type="NCBI Taxonomy" id="48144"/>
    <lineage>
        <taxon>Eukaryota</taxon>
        <taxon>Metazoa</taxon>
        <taxon>Ecdysozoa</taxon>
        <taxon>Arthropoda</taxon>
        <taxon>Crustacea</taxon>
        <taxon>Multicrustacea</taxon>
        <taxon>Malacostraca</taxon>
        <taxon>Eumalacostraca</taxon>
        <taxon>Eucarida</taxon>
        <taxon>Euphausiacea</taxon>
        <taxon>Euphausiidae</taxon>
        <taxon>Meganyctiphanes</taxon>
    </lineage>
</organism>
<dbReference type="AlphaFoldDB" id="A0AAV2R4P6"/>
<keyword evidence="2" id="KW-0805">Transcription regulation</keyword>
<keyword evidence="8" id="KW-1185">Reference proteome</keyword>
<keyword evidence="4" id="KW-0539">Nucleus</keyword>
<evidence type="ECO:0000259" key="6">
    <source>
        <dbReference type="Pfam" id="PF10497"/>
    </source>
</evidence>
<dbReference type="Pfam" id="PF10497">
    <property type="entry name" value="zf-4CXXC_R1"/>
    <property type="match status" value="1"/>
</dbReference>
<dbReference type="Gene3D" id="3.30.40.10">
    <property type="entry name" value="Zinc/RING finger domain, C3HC4 (zinc finger)"/>
    <property type="match status" value="1"/>
</dbReference>
<name>A0AAV2R4P6_MEGNR</name>
<dbReference type="InterPro" id="IPR013083">
    <property type="entry name" value="Znf_RING/FYVE/PHD"/>
</dbReference>
<evidence type="ECO:0000256" key="1">
    <source>
        <dbReference type="ARBA" id="ARBA00004123"/>
    </source>
</evidence>
<proteinExistence type="predicted"/>
<keyword evidence="3" id="KW-0804">Transcription</keyword>
<evidence type="ECO:0000313" key="7">
    <source>
        <dbReference type="EMBL" id="CAL4115700.1"/>
    </source>
</evidence>
<evidence type="ECO:0000256" key="4">
    <source>
        <dbReference type="ARBA" id="ARBA00023242"/>
    </source>
</evidence>
<sequence>MEKREYKEGEDDRRNEENGKTCGKCEKKSKEHHIECKVCELNFCEKCSMMDKTGMNEQKQQIDQMWICVKCDYQQKEIEKENEKRIQKEKEEPRMGEPRMVEPRIKEFRMEESRMGEPRMEELRKEEEPSVKELDLMKRYGKEIRNDERYYGRKQEKK</sequence>
<dbReference type="InterPro" id="IPR018866">
    <property type="entry name" value="Znf-4CXXC_R1"/>
</dbReference>
<evidence type="ECO:0000256" key="3">
    <source>
        <dbReference type="ARBA" id="ARBA00023163"/>
    </source>
</evidence>